<evidence type="ECO:0000313" key="3">
    <source>
        <dbReference type="EMBL" id="SIS40055.1"/>
    </source>
</evidence>
<organism evidence="3 4">
    <name type="scientific">Insolitispirillum peregrinum</name>
    <dbReference type="NCBI Taxonomy" id="80876"/>
    <lineage>
        <taxon>Bacteria</taxon>
        <taxon>Pseudomonadati</taxon>
        <taxon>Pseudomonadota</taxon>
        <taxon>Alphaproteobacteria</taxon>
        <taxon>Rhodospirillales</taxon>
        <taxon>Novispirillaceae</taxon>
        <taxon>Insolitispirillum</taxon>
    </lineage>
</organism>
<protein>
    <submittedName>
        <fullName evidence="3">Nitrogen fixation protein NifZ</fullName>
    </submittedName>
</protein>
<evidence type="ECO:0000256" key="2">
    <source>
        <dbReference type="ARBA" id="ARBA00023231"/>
    </source>
</evidence>
<accession>A0A1N7ISI1</accession>
<sequence>MSEDDEVEVYDDPIYNYGDKVVSTKNIRNDGTYPGAEIGEILVRKGDVGYVNSIGTFLQRYYIYGVDFYQTGRLVGMRKRELKTMEEQDMKITIRKSVAGDWEAYIAKKDLEAKIVAMENPGCWGGVITLDNGWRFQMPEMAADTRLPLTVEARKLAEEAEDA</sequence>
<dbReference type="RefSeq" id="WP_076398642.1">
    <property type="nucleotide sequence ID" value="NZ_FTOA01000001.1"/>
</dbReference>
<dbReference type="STRING" id="80876.SAMN05421779_101564"/>
<dbReference type="Gene3D" id="2.40.50.240">
    <property type="entry name" value="NifT/FixU-like"/>
    <property type="match status" value="1"/>
</dbReference>
<reference evidence="3 4" key="1">
    <citation type="submission" date="2017-01" db="EMBL/GenBank/DDBJ databases">
        <authorList>
            <person name="Mah S.A."/>
            <person name="Swanson W.J."/>
            <person name="Moy G.W."/>
            <person name="Vacquier V.D."/>
        </authorList>
    </citation>
    <scope>NUCLEOTIDE SEQUENCE [LARGE SCALE GENOMIC DNA]</scope>
    <source>
        <strain evidence="3 4">DSM 11589</strain>
    </source>
</reference>
<dbReference type="EMBL" id="FTOA01000001">
    <property type="protein sequence ID" value="SIS40055.1"/>
    <property type="molecule type" value="Genomic_DNA"/>
</dbReference>
<gene>
    <name evidence="3" type="ORF">SAMN05421779_101564</name>
</gene>
<name>A0A1N7ISI1_9PROT</name>
<dbReference type="SUPFAM" id="SSF159203">
    <property type="entry name" value="NifT/FixU-like"/>
    <property type="match status" value="1"/>
</dbReference>
<dbReference type="Pfam" id="PF06988">
    <property type="entry name" value="NifT"/>
    <property type="match status" value="1"/>
</dbReference>
<dbReference type="AlphaFoldDB" id="A0A1N7ISI1"/>
<dbReference type="InterPro" id="IPR007415">
    <property type="entry name" value="Nitrogenase_MoFe_mat_NifZ"/>
</dbReference>
<dbReference type="InterPro" id="IPR009727">
    <property type="entry name" value="NifT"/>
</dbReference>
<dbReference type="OrthoDB" id="9801083at2"/>
<comment type="similarity">
    <text evidence="1">Belongs to the NifZ family.</text>
</comment>
<evidence type="ECO:0000313" key="4">
    <source>
        <dbReference type="Proteomes" id="UP000185678"/>
    </source>
</evidence>
<dbReference type="GO" id="GO:0009399">
    <property type="term" value="P:nitrogen fixation"/>
    <property type="evidence" value="ECO:0007669"/>
    <property type="project" value="InterPro"/>
</dbReference>
<evidence type="ECO:0000256" key="1">
    <source>
        <dbReference type="ARBA" id="ARBA00008027"/>
    </source>
</evidence>
<dbReference type="InterPro" id="IPR024044">
    <property type="entry name" value="NifT/FixU_barrel-like_dom_sf"/>
</dbReference>
<dbReference type="Proteomes" id="UP000185678">
    <property type="component" value="Unassembled WGS sequence"/>
</dbReference>
<proteinExistence type="inferred from homology"/>
<keyword evidence="2" id="KW-0535">Nitrogen fixation</keyword>
<dbReference type="Pfam" id="PF04319">
    <property type="entry name" value="NifZ"/>
    <property type="match status" value="1"/>
</dbReference>
<keyword evidence="4" id="KW-1185">Reference proteome</keyword>
<dbReference type="NCBIfam" id="TIGR02934">
    <property type="entry name" value="nifT_nitrog"/>
    <property type="match status" value="1"/>
</dbReference>